<dbReference type="Proteomes" id="UP000682416">
    <property type="component" value="Chromosome"/>
</dbReference>
<accession>A0A975LD82</accession>
<sequence>MTALKDAITAHREALAHLTRVCEQETRRLGACDQHVIEALELLRYQLHLEVDRVNDDHQVALPPGGNAWRADRYRELRIPA</sequence>
<name>A0A975LD82_9ACTN</name>
<organism evidence="1 2">
    <name type="scientific">Nocardiopsis eucommiae</name>
    <dbReference type="NCBI Taxonomy" id="2831970"/>
    <lineage>
        <taxon>Bacteria</taxon>
        <taxon>Bacillati</taxon>
        <taxon>Actinomycetota</taxon>
        <taxon>Actinomycetes</taxon>
        <taxon>Streptosporangiales</taxon>
        <taxon>Nocardiopsidaceae</taxon>
        <taxon>Nocardiopsis</taxon>
    </lineage>
</organism>
<protein>
    <submittedName>
        <fullName evidence="1">Uncharacterized protein</fullName>
    </submittedName>
</protein>
<evidence type="ECO:0000313" key="1">
    <source>
        <dbReference type="EMBL" id="QVJ03031.1"/>
    </source>
</evidence>
<dbReference type="AlphaFoldDB" id="A0A975LD82"/>
<evidence type="ECO:0000313" key="2">
    <source>
        <dbReference type="Proteomes" id="UP000682416"/>
    </source>
</evidence>
<dbReference type="KEGG" id="nec:KGD82_13435"/>
<dbReference type="EMBL" id="CP074402">
    <property type="protein sequence ID" value="QVJ03031.1"/>
    <property type="molecule type" value="Genomic_DNA"/>
</dbReference>
<reference evidence="1" key="1">
    <citation type="submission" date="2021-05" db="EMBL/GenBank/DDBJ databases">
        <authorList>
            <person name="Kaiqin L."/>
            <person name="Jian G."/>
        </authorList>
    </citation>
    <scope>NUCLEOTIDE SEQUENCE</scope>
    <source>
        <strain evidence="1">HDS5</strain>
    </source>
</reference>
<gene>
    <name evidence="1" type="ORF">KGD82_13435</name>
</gene>
<keyword evidence="2" id="KW-1185">Reference proteome</keyword>
<proteinExistence type="predicted"/>